<dbReference type="Proteomes" id="UP000585474">
    <property type="component" value="Unassembled WGS sequence"/>
</dbReference>
<dbReference type="OrthoDB" id="1746734at2759"/>
<evidence type="ECO:0000313" key="3">
    <source>
        <dbReference type="EMBL" id="GFY97117.1"/>
    </source>
</evidence>
<keyword evidence="3" id="KW-0418">Kinase</keyword>
<dbReference type="GO" id="GO:0016020">
    <property type="term" value="C:membrane"/>
    <property type="evidence" value="ECO:0007669"/>
    <property type="project" value="UniProtKB-SubCell"/>
</dbReference>
<dbReference type="GO" id="GO:0016301">
    <property type="term" value="F:kinase activity"/>
    <property type="evidence" value="ECO:0007669"/>
    <property type="project" value="UniProtKB-KW"/>
</dbReference>
<organism evidence="3 4">
    <name type="scientific">Actinidia rufa</name>
    <dbReference type="NCBI Taxonomy" id="165716"/>
    <lineage>
        <taxon>Eukaryota</taxon>
        <taxon>Viridiplantae</taxon>
        <taxon>Streptophyta</taxon>
        <taxon>Embryophyta</taxon>
        <taxon>Tracheophyta</taxon>
        <taxon>Spermatophyta</taxon>
        <taxon>Magnoliopsida</taxon>
        <taxon>eudicotyledons</taxon>
        <taxon>Gunneridae</taxon>
        <taxon>Pentapetalae</taxon>
        <taxon>asterids</taxon>
        <taxon>Ericales</taxon>
        <taxon>Actinidiaceae</taxon>
        <taxon>Actinidia</taxon>
    </lineage>
</organism>
<accession>A0A7J0FGS4</accession>
<dbReference type="PANTHER" id="PTHR45631:SF202">
    <property type="entry name" value="SENESCENCE-INDUCED RECEPTOR-LIKE SERINE_THREONINE-PROTEIN KINASE"/>
    <property type="match status" value="1"/>
</dbReference>
<gene>
    <name evidence="3" type="ORF">Acr_11g0014230</name>
</gene>
<keyword evidence="4" id="KW-1185">Reference proteome</keyword>
<protein>
    <submittedName>
        <fullName evidence="3">Leucine-rich repeat protein kinase family protein</fullName>
    </submittedName>
</protein>
<name>A0A7J0FGS4_9ERIC</name>
<evidence type="ECO:0000256" key="1">
    <source>
        <dbReference type="ARBA" id="ARBA00004167"/>
    </source>
</evidence>
<dbReference type="Pfam" id="PF12819">
    <property type="entry name" value="Malectin_like"/>
    <property type="match status" value="1"/>
</dbReference>
<comment type="caution">
    <text evidence="3">The sequence shown here is derived from an EMBL/GenBank/DDBJ whole genome shotgun (WGS) entry which is preliminary data.</text>
</comment>
<sequence>MGSQGYIYQETGIVYVPDEGFTETGENNNITAEVDETIEPYLKNLRSFPEGKRNCYTLKPKAGRNNTYLVRATFLYGNYDSQNSPPTFDLHLGTDLWTSVTFDSNYTQVFNPEIIYIPTTDYIDVCLVNANKGVPFISALELRLLNNDIYKAQLGSALQTLERNDYGASTTQPPISDEMRSCGLMEKGYVTLNHVADTRTMFYDRLWFPVGTPDLVTVETELTMDAMSNNDYKPPPVVMRTAVRPTTNNDSLVLSWKPKDPTSGYYVFMHFFEVDFTVRVPRQFSIDLNDNPWFEAENLSMDSVLTVFATVALKGVELKLTIAPTNVSTFPPLLNAAEIYIEKNLQQLHTQLEDEDFLGLVLAMAGSEQSLYPAI</sequence>
<proteinExistence type="predicted"/>
<keyword evidence="3" id="KW-0808">Transferase</keyword>
<reference evidence="3 4" key="1">
    <citation type="submission" date="2019-07" db="EMBL/GenBank/DDBJ databases">
        <title>De Novo Assembly of kiwifruit Actinidia rufa.</title>
        <authorList>
            <person name="Sugita-Konishi S."/>
            <person name="Sato K."/>
            <person name="Mori E."/>
            <person name="Abe Y."/>
            <person name="Kisaki G."/>
            <person name="Hamano K."/>
            <person name="Suezawa K."/>
            <person name="Otani M."/>
            <person name="Fukuda T."/>
            <person name="Manabe T."/>
            <person name="Gomi K."/>
            <person name="Tabuchi M."/>
            <person name="Akimitsu K."/>
            <person name="Kataoka I."/>
        </authorList>
    </citation>
    <scope>NUCLEOTIDE SEQUENCE [LARGE SCALE GENOMIC DNA]</scope>
    <source>
        <strain evidence="4">cv. Fuchu</strain>
    </source>
</reference>
<feature type="domain" description="Malectin-like" evidence="2">
    <location>
        <begin position="4"/>
        <end position="340"/>
    </location>
</feature>
<dbReference type="PANTHER" id="PTHR45631">
    <property type="entry name" value="OS07G0107800 PROTEIN-RELATED"/>
    <property type="match status" value="1"/>
</dbReference>
<dbReference type="EMBL" id="BJWL01000011">
    <property type="protein sequence ID" value="GFY97117.1"/>
    <property type="molecule type" value="Genomic_DNA"/>
</dbReference>
<dbReference type="AlphaFoldDB" id="A0A7J0FGS4"/>
<evidence type="ECO:0000313" key="4">
    <source>
        <dbReference type="Proteomes" id="UP000585474"/>
    </source>
</evidence>
<evidence type="ECO:0000259" key="2">
    <source>
        <dbReference type="Pfam" id="PF12819"/>
    </source>
</evidence>
<comment type="subcellular location">
    <subcellularLocation>
        <location evidence="1">Membrane</location>
        <topology evidence="1">Single-pass membrane protein</topology>
    </subcellularLocation>
</comment>
<dbReference type="InterPro" id="IPR024788">
    <property type="entry name" value="Malectin-like_Carb-bd_dom"/>
</dbReference>